<dbReference type="AlphaFoldDB" id="A0A9X9A0N0"/>
<dbReference type="EMBL" id="SZOH01004405">
    <property type="protein sequence ID" value="TKI85722.1"/>
    <property type="molecule type" value="Genomic_DNA"/>
</dbReference>
<protein>
    <recommendedName>
        <fullName evidence="1">Condensation domain-containing protein</fullName>
    </recommendedName>
</protein>
<dbReference type="GO" id="GO:0044550">
    <property type="term" value="P:secondary metabolite biosynthetic process"/>
    <property type="evidence" value="ECO:0007669"/>
    <property type="project" value="TreeGrafter"/>
</dbReference>
<evidence type="ECO:0000313" key="3">
    <source>
        <dbReference type="Proteomes" id="UP000308444"/>
    </source>
</evidence>
<feature type="non-terminal residue" evidence="2">
    <location>
        <position position="109"/>
    </location>
</feature>
<dbReference type="SUPFAM" id="SSF52777">
    <property type="entry name" value="CoA-dependent acyltransferases"/>
    <property type="match status" value="1"/>
</dbReference>
<comment type="caution">
    <text evidence="2">The sequence shown here is derived from an EMBL/GenBank/DDBJ whole genome shotgun (WGS) entry which is preliminary data.</text>
</comment>
<gene>
    <name evidence="2" type="ORF">FC695_39680</name>
</gene>
<dbReference type="GO" id="GO:0043041">
    <property type="term" value="P:amino acid activation for nonribosomal peptide biosynthetic process"/>
    <property type="evidence" value="ECO:0007669"/>
    <property type="project" value="TreeGrafter"/>
</dbReference>
<dbReference type="GO" id="GO:0003824">
    <property type="term" value="F:catalytic activity"/>
    <property type="evidence" value="ECO:0007669"/>
    <property type="project" value="InterPro"/>
</dbReference>
<name>A0A9X9A0N0_BACCE</name>
<dbReference type="InterPro" id="IPR001242">
    <property type="entry name" value="Condensation_dom"/>
</dbReference>
<accession>A0A9X9A0N0</accession>
<dbReference type="GO" id="GO:0031177">
    <property type="term" value="F:phosphopantetheine binding"/>
    <property type="evidence" value="ECO:0007669"/>
    <property type="project" value="TreeGrafter"/>
</dbReference>
<evidence type="ECO:0000259" key="1">
    <source>
        <dbReference type="Pfam" id="PF00668"/>
    </source>
</evidence>
<dbReference type="Gene3D" id="3.30.559.30">
    <property type="entry name" value="Nonribosomal peptide synthetase, condensation domain"/>
    <property type="match status" value="1"/>
</dbReference>
<sequence>SRQEGATLFMALMAAYQSFLARYTGQKDILVGSPIANRNHKGVEGLIGFFVNTLVYRSDLSGTPTFREILNQTKKKALKAYEYQDIPFEKVVEAVEPERSMSHSPIFQT</sequence>
<proteinExistence type="predicted"/>
<dbReference type="PANTHER" id="PTHR45527:SF1">
    <property type="entry name" value="FATTY ACID SYNTHASE"/>
    <property type="match status" value="1"/>
</dbReference>
<dbReference type="GO" id="GO:0005829">
    <property type="term" value="C:cytosol"/>
    <property type="evidence" value="ECO:0007669"/>
    <property type="project" value="TreeGrafter"/>
</dbReference>
<dbReference type="PANTHER" id="PTHR45527">
    <property type="entry name" value="NONRIBOSOMAL PEPTIDE SYNTHETASE"/>
    <property type="match status" value="1"/>
</dbReference>
<feature type="domain" description="Condensation" evidence="1">
    <location>
        <begin position="3"/>
        <end position="109"/>
    </location>
</feature>
<evidence type="ECO:0000313" key="2">
    <source>
        <dbReference type="EMBL" id="TKI85722.1"/>
    </source>
</evidence>
<reference evidence="2 3" key="1">
    <citation type="journal article" date="2019" name="Environ. Microbiol.">
        <title>An active ?-lactamase is a part of an orchestrated cell wall stress resistance network of Bacillus subtilis and related rhizosphere species.</title>
        <authorList>
            <person name="Bucher T."/>
            <person name="Keren-Paz A."/>
            <person name="Hausser J."/>
            <person name="Olender T."/>
            <person name="Cytryn E."/>
            <person name="Kolodkin-Gal I."/>
        </authorList>
    </citation>
    <scope>NUCLEOTIDE SEQUENCE [LARGE SCALE GENOMIC DNA]</scope>
    <source>
        <strain evidence="2 3">I32</strain>
    </source>
</reference>
<dbReference type="Proteomes" id="UP000308444">
    <property type="component" value="Unassembled WGS sequence"/>
</dbReference>
<dbReference type="Pfam" id="PF00668">
    <property type="entry name" value="Condensation"/>
    <property type="match status" value="1"/>
</dbReference>
<feature type="non-terminal residue" evidence="2">
    <location>
        <position position="1"/>
    </location>
</feature>
<organism evidence="2 3">
    <name type="scientific">Bacillus cereus</name>
    <dbReference type="NCBI Taxonomy" id="1396"/>
    <lineage>
        <taxon>Bacteria</taxon>
        <taxon>Bacillati</taxon>
        <taxon>Bacillota</taxon>
        <taxon>Bacilli</taxon>
        <taxon>Bacillales</taxon>
        <taxon>Bacillaceae</taxon>
        <taxon>Bacillus</taxon>
        <taxon>Bacillus cereus group</taxon>
    </lineage>
</organism>